<gene>
    <name evidence="7" type="ORF">HMPREF9083_0221</name>
</gene>
<comment type="caution">
    <text evidence="7">The sequence shown here is derived from an EMBL/GenBank/DDBJ whole genome shotgun (WGS) entry which is preliminary data.</text>
</comment>
<keyword evidence="8" id="KW-1185">Reference proteome</keyword>
<dbReference type="GO" id="GO:0009380">
    <property type="term" value="C:excinuclease repair complex"/>
    <property type="evidence" value="ECO:0007669"/>
    <property type="project" value="TreeGrafter"/>
</dbReference>
<dbReference type="InterPro" id="IPR000305">
    <property type="entry name" value="GIY-YIG_endonuc"/>
</dbReference>
<dbReference type="InterPro" id="IPR050066">
    <property type="entry name" value="UvrABC_protein_C"/>
</dbReference>
<keyword evidence="5" id="KW-0234">DNA repair</keyword>
<dbReference type="PROSITE" id="PS50164">
    <property type="entry name" value="GIY_YIG"/>
    <property type="match status" value="1"/>
</dbReference>
<dbReference type="EC" id="3.1.25.-" evidence="7"/>
<evidence type="ECO:0000313" key="8">
    <source>
        <dbReference type="Proteomes" id="UP000003503"/>
    </source>
</evidence>
<dbReference type="GO" id="GO:0016787">
    <property type="term" value="F:hydrolase activity"/>
    <property type="evidence" value="ECO:0007669"/>
    <property type="project" value="UniProtKB-KW"/>
</dbReference>
<dbReference type="EMBL" id="AFBB01000002">
    <property type="protein sequence ID" value="EGF16745.1"/>
    <property type="molecule type" value="Genomic_DNA"/>
</dbReference>
<evidence type="ECO:0000256" key="2">
    <source>
        <dbReference type="ARBA" id="ARBA00022763"/>
    </source>
</evidence>
<evidence type="ECO:0000259" key="6">
    <source>
        <dbReference type="PROSITE" id="PS50164"/>
    </source>
</evidence>
<name>F2BVK4_9FIRM</name>
<evidence type="ECO:0000256" key="3">
    <source>
        <dbReference type="ARBA" id="ARBA00022769"/>
    </source>
</evidence>
<dbReference type="CDD" id="cd10434">
    <property type="entry name" value="GIY-YIG_UvrC_Cho"/>
    <property type="match status" value="1"/>
</dbReference>
<dbReference type="Gene3D" id="3.40.1440.10">
    <property type="entry name" value="GIY-YIG endonuclease"/>
    <property type="match status" value="1"/>
</dbReference>
<proteinExistence type="predicted"/>
<dbReference type="SMART" id="SM00465">
    <property type="entry name" value="GIYc"/>
    <property type="match status" value="1"/>
</dbReference>
<dbReference type="FunFam" id="3.40.1440.10:FF:000001">
    <property type="entry name" value="UvrABC system protein C"/>
    <property type="match status" value="1"/>
</dbReference>
<sequence length="188" mass="21901">MIEVNDIIKSKLENLPSSPGVYRWKDKNGKVIYVGKAVNLKNRVKSYVRNDKNKSPKVISMIKHAEDLDITITKNELEALILECNLIKELQPKYNISLRDDKTYPYLKVTVNEKMAENIYNQKYQKNGRCKVFRSVYGCKFTAKNAENCRKILSDTNMQKYECNSSMFAIPYKSLLCTMLQFSFSRKI</sequence>
<keyword evidence="2" id="KW-0227">DNA damage</keyword>
<keyword evidence="1" id="KW-0963">Cytoplasm</keyword>
<dbReference type="eggNOG" id="COG0322">
    <property type="taxonomic scope" value="Bacteria"/>
</dbReference>
<evidence type="ECO:0000256" key="1">
    <source>
        <dbReference type="ARBA" id="ARBA00022490"/>
    </source>
</evidence>
<evidence type="ECO:0000256" key="4">
    <source>
        <dbReference type="ARBA" id="ARBA00022881"/>
    </source>
</evidence>
<dbReference type="AlphaFoldDB" id="F2BVK4"/>
<dbReference type="GO" id="GO:0006289">
    <property type="term" value="P:nucleotide-excision repair"/>
    <property type="evidence" value="ECO:0007669"/>
    <property type="project" value="InterPro"/>
</dbReference>
<dbReference type="InterPro" id="IPR047296">
    <property type="entry name" value="GIY-YIG_UvrC_Cho"/>
</dbReference>
<organism evidence="7 8">
    <name type="scientific">Dialister micraerophilus DSM 19965</name>
    <dbReference type="NCBI Taxonomy" id="888062"/>
    <lineage>
        <taxon>Bacteria</taxon>
        <taxon>Bacillati</taxon>
        <taxon>Bacillota</taxon>
        <taxon>Negativicutes</taxon>
        <taxon>Veillonellales</taxon>
        <taxon>Veillonellaceae</taxon>
        <taxon>Dialister</taxon>
    </lineage>
</organism>
<dbReference type="HOGENOM" id="CLU_1438992_0_0_9"/>
<evidence type="ECO:0000313" key="7">
    <source>
        <dbReference type="EMBL" id="EGF16745.1"/>
    </source>
</evidence>
<dbReference type="GO" id="GO:0004518">
    <property type="term" value="F:nuclease activity"/>
    <property type="evidence" value="ECO:0007669"/>
    <property type="project" value="UniProtKB-KW"/>
</dbReference>
<dbReference type="Proteomes" id="UP000003503">
    <property type="component" value="Unassembled WGS sequence"/>
</dbReference>
<feature type="domain" description="GIY-YIG" evidence="6">
    <location>
        <begin position="17"/>
        <end position="96"/>
    </location>
</feature>
<dbReference type="PANTHER" id="PTHR30562">
    <property type="entry name" value="UVRC/OXIDOREDUCTASE"/>
    <property type="match status" value="1"/>
</dbReference>
<dbReference type="Pfam" id="PF01541">
    <property type="entry name" value="GIY-YIG"/>
    <property type="match status" value="1"/>
</dbReference>
<dbReference type="InterPro" id="IPR035901">
    <property type="entry name" value="GIY-YIG_endonuc_sf"/>
</dbReference>
<dbReference type="SUPFAM" id="SSF82771">
    <property type="entry name" value="GIY-YIG endonuclease"/>
    <property type="match status" value="1"/>
</dbReference>
<protein>
    <submittedName>
        <fullName evidence="7">Excinuclease ABC subunit C</fullName>
        <ecNumber evidence="7">3.1.25.-</ecNumber>
    </submittedName>
</protein>
<keyword evidence="7" id="KW-0378">Hydrolase</keyword>
<keyword evidence="3" id="KW-0228">DNA excision</keyword>
<evidence type="ECO:0000256" key="5">
    <source>
        <dbReference type="ARBA" id="ARBA00023204"/>
    </source>
</evidence>
<reference evidence="7 8" key="1">
    <citation type="submission" date="2011-02" db="EMBL/GenBank/DDBJ databases">
        <authorList>
            <person name="Muzny D."/>
            <person name="Qin X."/>
            <person name="Deng J."/>
            <person name="Jiang H."/>
            <person name="Liu Y."/>
            <person name="Qu J."/>
            <person name="Song X.-Z."/>
            <person name="Zhang L."/>
            <person name="Thornton R."/>
            <person name="Coyle M."/>
            <person name="Francisco L."/>
            <person name="Jackson L."/>
            <person name="Javaid M."/>
            <person name="Korchina V."/>
            <person name="Kovar C."/>
            <person name="Mata R."/>
            <person name="Mathew T."/>
            <person name="Ngo R."/>
            <person name="Nguyen L."/>
            <person name="Nguyen N."/>
            <person name="Okwuonu G."/>
            <person name="Ongeri F."/>
            <person name="Pham C."/>
            <person name="Simmons D."/>
            <person name="Wilczek-Boney K."/>
            <person name="Hale W."/>
            <person name="Jakkamsetti A."/>
            <person name="Pham P."/>
            <person name="Ruth R."/>
            <person name="San Lucas F."/>
            <person name="Warren J."/>
            <person name="Zhang J."/>
            <person name="Zhao Z."/>
            <person name="Zhou C."/>
            <person name="Zhu D."/>
            <person name="Lee S."/>
            <person name="Bess C."/>
            <person name="Blankenburg K."/>
            <person name="Forbes L."/>
            <person name="Fu Q."/>
            <person name="Gubbala S."/>
            <person name="Hirani K."/>
            <person name="Jayaseelan J.C."/>
            <person name="Lara F."/>
            <person name="Munidasa M."/>
            <person name="Palculict T."/>
            <person name="Patil S."/>
            <person name="Pu L.-L."/>
            <person name="Saada N."/>
            <person name="Tang L."/>
            <person name="Weissenberger G."/>
            <person name="Zhu Y."/>
            <person name="Hemphill L."/>
            <person name="Shang Y."/>
            <person name="Youmans B."/>
            <person name="Ayvaz T."/>
            <person name="Ross M."/>
            <person name="Santibanez J."/>
            <person name="Aqrawi P."/>
            <person name="Gross S."/>
            <person name="Joshi V."/>
            <person name="Fowler G."/>
            <person name="Nazareth L."/>
            <person name="Reid J."/>
            <person name="Worley K."/>
            <person name="Petrosino J."/>
            <person name="Highlander S."/>
            <person name="Gibbs R."/>
        </authorList>
    </citation>
    <scope>NUCLEOTIDE SEQUENCE [LARGE SCALE GENOMIC DNA]</scope>
    <source>
        <strain evidence="7 8">DSM 19965</strain>
    </source>
</reference>
<accession>F2BVK4</accession>
<dbReference type="PANTHER" id="PTHR30562:SF1">
    <property type="entry name" value="UVRABC SYSTEM PROTEIN C"/>
    <property type="match status" value="1"/>
</dbReference>
<keyword evidence="4" id="KW-0267">Excision nuclease</keyword>
<dbReference type="STRING" id="888062.HMPREF9083_0221"/>